<comment type="similarity">
    <text evidence="1">Belongs to the HyuE racemase family.</text>
</comment>
<dbReference type="PANTHER" id="PTHR28047:SF5">
    <property type="entry name" value="PROTEIN DCG1"/>
    <property type="match status" value="1"/>
</dbReference>
<dbReference type="Proteomes" id="UP000243515">
    <property type="component" value="Unassembled WGS sequence"/>
</dbReference>
<protein>
    <recommendedName>
        <fullName evidence="4">DCG1-like protein</fullName>
    </recommendedName>
</protein>
<evidence type="ECO:0000256" key="1">
    <source>
        <dbReference type="ARBA" id="ARBA00038414"/>
    </source>
</evidence>
<dbReference type="InterPro" id="IPR053714">
    <property type="entry name" value="Iso_Racemase_Enz_sf"/>
</dbReference>
<dbReference type="AlphaFoldDB" id="A0A232M469"/>
<gene>
    <name evidence="2" type="ORF">Egran_01101</name>
</gene>
<dbReference type="PANTHER" id="PTHR28047">
    <property type="entry name" value="PROTEIN DCG1"/>
    <property type="match status" value="1"/>
</dbReference>
<proteinExistence type="inferred from homology"/>
<dbReference type="EMBL" id="NPHW01002588">
    <property type="protein sequence ID" value="OXV11138.1"/>
    <property type="molecule type" value="Genomic_DNA"/>
</dbReference>
<dbReference type="OrthoDB" id="412018at2759"/>
<dbReference type="GO" id="GO:0047661">
    <property type="term" value="F:amino-acid racemase activity"/>
    <property type="evidence" value="ECO:0007669"/>
    <property type="project" value="InterPro"/>
</dbReference>
<evidence type="ECO:0000313" key="3">
    <source>
        <dbReference type="Proteomes" id="UP000243515"/>
    </source>
</evidence>
<accession>A0A232M469</accession>
<evidence type="ECO:0008006" key="4">
    <source>
        <dbReference type="Google" id="ProtNLM"/>
    </source>
</evidence>
<evidence type="ECO:0000313" key="2">
    <source>
        <dbReference type="EMBL" id="OXV11138.1"/>
    </source>
</evidence>
<dbReference type="Pfam" id="PF01177">
    <property type="entry name" value="Asp_Glu_race"/>
    <property type="match status" value="2"/>
</dbReference>
<name>A0A232M469_9EURO</name>
<comment type="caution">
    <text evidence="2">The sequence shown here is derived from an EMBL/GenBank/DDBJ whole genome shotgun (WGS) entry which is preliminary data.</text>
</comment>
<organism evidence="2 3">
    <name type="scientific">Elaphomyces granulatus</name>
    <dbReference type="NCBI Taxonomy" id="519963"/>
    <lineage>
        <taxon>Eukaryota</taxon>
        <taxon>Fungi</taxon>
        <taxon>Dikarya</taxon>
        <taxon>Ascomycota</taxon>
        <taxon>Pezizomycotina</taxon>
        <taxon>Eurotiomycetes</taxon>
        <taxon>Eurotiomycetidae</taxon>
        <taxon>Eurotiales</taxon>
        <taxon>Elaphomycetaceae</taxon>
        <taxon>Elaphomyces</taxon>
    </lineage>
</organism>
<keyword evidence="3" id="KW-1185">Reference proteome</keyword>
<dbReference type="InterPro" id="IPR015942">
    <property type="entry name" value="Asp/Glu/hydantoin_racemase"/>
</dbReference>
<dbReference type="InterPro" id="IPR052186">
    <property type="entry name" value="Hydantoin_racemase-like"/>
</dbReference>
<reference evidence="2 3" key="1">
    <citation type="journal article" date="2015" name="Environ. Microbiol.">
        <title>Metagenome sequence of Elaphomyces granulatus from sporocarp tissue reveals Ascomycota ectomycorrhizal fingerprints of genome expansion and a Proteobacteria-rich microbiome.</title>
        <authorList>
            <person name="Quandt C.A."/>
            <person name="Kohler A."/>
            <person name="Hesse C.N."/>
            <person name="Sharpton T.J."/>
            <person name="Martin F."/>
            <person name="Spatafora J.W."/>
        </authorList>
    </citation>
    <scope>NUCLEOTIDE SEQUENCE [LARGE SCALE GENOMIC DNA]</scope>
    <source>
        <strain evidence="2 3">OSC145934</strain>
    </source>
</reference>
<sequence>MTSKTTTPRFSVLIINPNTSTQMTDALKPIVENLFYDVQFDYFTAPSTPVTLPDGRIIDGVPSIDSGEDSARSALHCRLFLEPLLSKHDAFLVACYSAHPLVGMLKELIDKPQKIAGYEAPLGKSSRRKYATGIFEASVATSLTLISSFRLFDDRNLKKCQATDMFGIITTGSIWKPELTEAVAQMLFGSSGNEENSMSRFAGVETTGLTASQLHKTPPEEVRKRMIDATERLLKNAPSPVTAVCLGCAGMAGMEDAVREGCVNAYQDRGRSVCIIDGVVAGVGLLVNACKANF</sequence>
<dbReference type="Gene3D" id="3.40.50.12500">
    <property type="match status" value="1"/>
</dbReference>